<dbReference type="Pfam" id="PF11867">
    <property type="entry name" value="T1RH-like_C"/>
    <property type="match status" value="1"/>
</dbReference>
<keyword evidence="1" id="KW-0680">Restriction system</keyword>
<dbReference type="PANTHER" id="PTHR30195">
    <property type="entry name" value="TYPE I SITE-SPECIFIC DEOXYRIBONUCLEASE PROTEIN SUBUNIT M AND R"/>
    <property type="match status" value="1"/>
</dbReference>
<evidence type="ECO:0000256" key="2">
    <source>
        <dbReference type="ARBA" id="ARBA00023125"/>
    </source>
</evidence>
<dbReference type="InterPro" id="IPR044946">
    <property type="entry name" value="Restrct_endonuc_typeI_TRD_sf"/>
</dbReference>
<proteinExistence type="predicted"/>
<dbReference type="PANTHER" id="PTHR30195:SF15">
    <property type="entry name" value="TYPE I RESTRICTION ENZYME HINDI ENDONUCLEASE SUBUNIT"/>
    <property type="match status" value="1"/>
</dbReference>
<dbReference type="REBASE" id="100090">
    <property type="entry name" value="Cvi76ORF24220P"/>
</dbReference>
<sequence>MVNAKRSRGGIAPRERLRGRDIRVKSQFRIETDDFLISKRQIIHGACGVVPKELSGSIVSNEYVSLRPKSSLNIDYLRHLSFTSYFQACVSLLEPEDVRATFDQAFRAFSESLDMLLPDPRALPYVDDLRWLGKIRAAARARFRDRSLDLGDCGAKVRQLIEESVTAEGIQILVKEVSLFGREFEEKLEALKTPEARASEMEHALRHEIHVRLEETPAFYTSLRERLEQIIADRKLQRIDDARQLELLQGLRAEARDEQGAAQKIGLSEFAFAIYGVLEEGPLPQAGEPDIVYDESRKELASIIQEAIDPSTDIIDWATKEDVQREMRQSIKKRLRAARFGDPAKVEAATARIMDLARARRKR</sequence>
<comment type="caution">
    <text evidence="4">The sequence shown here is derived from an EMBL/GenBank/DDBJ whole genome shotgun (WGS) entry which is preliminary data.</text>
</comment>
<evidence type="ECO:0000256" key="1">
    <source>
        <dbReference type="ARBA" id="ARBA00022747"/>
    </source>
</evidence>
<dbReference type="GO" id="GO:0009307">
    <property type="term" value="P:DNA restriction-modification system"/>
    <property type="evidence" value="ECO:0007669"/>
    <property type="project" value="UniProtKB-KW"/>
</dbReference>
<dbReference type="AlphaFoldDB" id="A0A084SRP8"/>
<dbReference type="InterPro" id="IPR021810">
    <property type="entry name" value="T1RH-like_C"/>
</dbReference>
<dbReference type="InterPro" id="IPR051268">
    <property type="entry name" value="Type-I_R_enzyme_R_subunit"/>
</dbReference>
<accession>A0A084SRP8</accession>
<feature type="domain" description="Type I restriction enzyme HindI endonuclease subunit-like C-terminal" evidence="3">
    <location>
        <begin position="90"/>
        <end position="358"/>
    </location>
</feature>
<dbReference type="GO" id="GO:0003677">
    <property type="term" value="F:DNA binding"/>
    <property type="evidence" value="ECO:0007669"/>
    <property type="project" value="UniProtKB-KW"/>
</dbReference>
<evidence type="ECO:0000313" key="5">
    <source>
        <dbReference type="Proteomes" id="UP000028547"/>
    </source>
</evidence>
<evidence type="ECO:0000259" key="3">
    <source>
        <dbReference type="Pfam" id="PF11867"/>
    </source>
</evidence>
<dbReference type="EMBL" id="JPMI01000161">
    <property type="protein sequence ID" value="KFA91133.1"/>
    <property type="molecule type" value="Genomic_DNA"/>
</dbReference>
<protein>
    <recommendedName>
        <fullName evidence="3">Type I restriction enzyme HindI endonuclease subunit-like C-terminal domain-containing protein</fullName>
    </recommendedName>
</protein>
<name>A0A084SRP8_9BACT</name>
<organism evidence="4 5">
    <name type="scientific">Archangium violaceum Cb vi76</name>
    <dbReference type="NCBI Taxonomy" id="1406225"/>
    <lineage>
        <taxon>Bacteria</taxon>
        <taxon>Pseudomonadati</taxon>
        <taxon>Myxococcota</taxon>
        <taxon>Myxococcia</taxon>
        <taxon>Myxococcales</taxon>
        <taxon>Cystobacterineae</taxon>
        <taxon>Archangiaceae</taxon>
        <taxon>Archangium</taxon>
    </lineage>
</organism>
<dbReference type="Gene3D" id="3.90.220.20">
    <property type="entry name" value="DNA methylase specificity domains"/>
    <property type="match status" value="1"/>
</dbReference>
<keyword evidence="2" id="KW-0238">DNA-binding</keyword>
<evidence type="ECO:0000313" key="4">
    <source>
        <dbReference type="EMBL" id="KFA91133.1"/>
    </source>
</evidence>
<gene>
    <name evidence="4" type="ORF">Q664_24215</name>
</gene>
<dbReference type="Proteomes" id="UP000028547">
    <property type="component" value="Unassembled WGS sequence"/>
</dbReference>
<reference evidence="4 5" key="1">
    <citation type="submission" date="2014-07" db="EMBL/GenBank/DDBJ databases">
        <title>Draft Genome Sequence of Gephyronic Acid Producer, Cystobacter violaceus Strain Cb vi76.</title>
        <authorList>
            <person name="Stevens D.C."/>
            <person name="Young J."/>
            <person name="Carmichael R."/>
            <person name="Tan J."/>
            <person name="Taylor R.E."/>
        </authorList>
    </citation>
    <scope>NUCLEOTIDE SEQUENCE [LARGE SCALE GENOMIC DNA]</scope>
    <source>
        <strain evidence="4 5">Cb vi76</strain>
    </source>
</reference>